<reference evidence="3" key="1">
    <citation type="journal article" date="2015" name="J. Biotechnol.">
        <title>The structure of the Cyberlindnera jadinii genome and its relation to Candida utilis analyzed by the occurrence of single nucleotide polymorphisms.</title>
        <authorList>
            <person name="Rupp O."/>
            <person name="Brinkrolf K."/>
            <person name="Buerth C."/>
            <person name="Kunigo M."/>
            <person name="Schneider J."/>
            <person name="Jaenicke S."/>
            <person name="Goesmann A."/>
            <person name="Puehler A."/>
            <person name="Jaeger K.-E."/>
            <person name="Ernst J.F."/>
        </authorList>
    </citation>
    <scope>NUCLEOTIDE SEQUENCE [LARGE SCALE GENOMIC DNA]</scope>
    <source>
        <strain evidence="3">ATCC 18201 / CBS 1600 / BCRC 20928 / JCM 3617 / NBRC 0987 / NRRL Y-1542</strain>
    </source>
</reference>
<keyword evidence="1" id="KW-0812">Transmembrane</keyword>
<evidence type="ECO:0000256" key="1">
    <source>
        <dbReference type="SAM" id="Phobius"/>
    </source>
</evidence>
<protein>
    <submittedName>
        <fullName evidence="2">Uncharacterized protein</fullName>
    </submittedName>
</protein>
<accession>A0A0H5CHR8</accession>
<organism evidence="2 3">
    <name type="scientific">Cyberlindnera jadinii (strain ATCC 18201 / CBS 1600 / BCRC 20928 / JCM 3617 / NBRC 0987 / NRRL Y-1542)</name>
    <name type="common">Torula yeast</name>
    <name type="synonym">Candida utilis</name>
    <dbReference type="NCBI Taxonomy" id="983966"/>
    <lineage>
        <taxon>Eukaryota</taxon>
        <taxon>Fungi</taxon>
        <taxon>Dikarya</taxon>
        <taxon>Ascomycota</taxon>
        <taxon>Saccharomycotina</taxon>
        <taxon>Saccharomycetes</taxon>
        <taxon>Phaffomycetales</taxon>
        <taxon>Phaffomycetaceae</taxon>
        <taxon>Cyberlindnera</taxon>
    </lineage>
</organism>
<gene>
    <name evidence="2" type="ORF">BN1211_4839</name>
</gene>
<evidence type="ECO:0000313" key="3">
    <source>
        <dbReference type="Proteomes" id="UP000038830"/>
    </source>
</evidence>
<dbReference type="EMBL" id="CDQK01000005">
    <property type="protein sequence ID" value="CEP24119.1"/>
    <property type="molecule type" value="Genomic_DNA"/>
</dbReference>
<name>A0A0H5CHR8_CYBJN</name>
<proteinExistence type="predicted"/>
<keyword evidence="1" id="KW-0472">Membrane</keyword>
<sequence length="69" mass="8302">MGYHIKVNILLFFYFWLLVCFKIILFYSINLLFLCSSSVGIFIRCLFMLWFEYLVPPSWICSFFAVLPN</sequence>
<dbReference type="AlphaFoldDB" id="A0A0H5CHR8"/>
<feature type="transmembrane region" description="Helical" evidence="1">
    <location>
        <begin position="41"/>
        <end position="67"/>
    </location>
</feature>
<keyword evidence="1" id="KW-1133">Transmembrane helix</keyword>
<evidence type="ECO:0000313" key="2">
    <source>
        <dbReference type="EMBL" id="CEP24119.1"/>
    </source>
</evidence>
<dbReference type="Proteomes" id="UP000038830">
    <property type="component" value="Unassembled WGS sequence"/>
</dbReference>
<feature type="transmembrane region" description="Helical" evidence="1">
    <location>
        <begin position="7"/>
        <end position="29"/>
    </location>
</feature>